<evidence type="ECO:0000256" key="4">
    <source>
        <dbReference type="ARBA" id="ARBA00011738"/>
    </source>
</evidence>
<protein>
    <recommendedName>
        <fullName evidence="9">Histidinol-phosphate aminotransferase</fullName>
        <ecNumber evidence="9">2.6.1.9</ecNumber>
    </recommendedName>
    <alternativeName>
        <fullName evidence="9">Imidazole acetol-phosphate transaminase</fullName>
    </alternativeName>
</protein>
<dbReference type="GO" id="GO:0030170">
    <property type="term" value="F:pyridoxal phosphate binding"/>
    <property type="evidence" value="ECO:0007669"/>
    <property type="project" value="InterPro"/>
</dbReference>
<dbReference type="PROSITE" id="PS00599">
    <property type="entry name" value="AA_TRANSFER_CLASS_2"/>
    <property type="match status" value="1"/>
</dbReference>
<feature type="domain" description="Aminotransferase class I/classII large" evidence="10">
    <location>
        <begin position="26"/>
        <end position="352"/>
    </location>
</feature>
<dbReference type="InterPro" id="IPR005861">
    <property type="entry name" value="HisP_aminotrans"/>
</dbReference>
<evidence type="ECO:0000256" key="1">
    <source>
        <dbReference type="ARBA" id="ARBA00001933"/>
    </source>
</evidence>
<dbReference type="PANTHER" id="PTHR43643">
    <property type="entry name" value="HISTIDINOL-PHOSPHATE AMINOTRANSFERASE 2"/>
    <property type="match status" value="1"/>
</dbReference>
<dbReference type="InterPro" id="IPR015424">
    <property type="entry name" value="PyrdxlP-dep_Trfase"/>
</dbReference>
<dbReference type="InterPro" id="IPR050106">
    <property type="entry name" value="HistidinolP_aminotransfase"/>
</dbReference>
<comment type="catalytic activity">
    <reaction evidence="8 9">
        <text>L-histidinol phosphate + 2-oxoglutarate = 3-(imidazol-4-yl)-2-oxopropyl phosphate + L-glutamate</text>
        <dbReference type="Rhea" id="RHEA:23744"/>
        <dbReference type="ChEBI" id="CHEBI:16810"/>
        <dbReference type="ChEBI" id="CHEBI:29985"/>
        <dbReference type="ChEBI" id="CHEBI:57766"/>
        <dbReference type="ChEBI" id="CHEBI:57980"/>
        <dbReference type="EC" id="2.6.1.9"/>
    </reaction>
</comment>
<comment type="cofactor">
    <cofactor evidence="1 9">
        <name>pyridoxal 5'-phosphate</name>
        <dbReference type="ChEBI" id="CHEBI:597326"/>
    </cofactor>
</comment>
<dbReference type="Gene3D" id="3.40.640.10">
    <property type="entry name" value="Type I PLP-dependent aspartate aminotransferase-like (Major domain)"/>
    <property type="match status" value="1"/>
</dbReference>
<reference evidence="11 12" key="1">
    <citation type="journal article" date="2018" name="Sci. Adv.">
        <title>Multi-heme cytochromes provide a pathway for survival in energy-limited environments.</title>
        <authorList>
            <person name="Deng X."/>
            <person name="Dohmae N."/>
            <person name="Nealson K.H."/>
            <person name="Hashimoto K."/>
            <person name="Okamoto A."/>
        </authorList>
    </citation>
    <scope>NUCLEOTIDE SEQUENCE [LARGE SCALE GENOMIC DNA]</scope>
    <source>
        <strain evidence="11 12">IS5</strain>
    </source>
</reference>
<dbReference type="RefSeq" id="WP_172961716.1">
    <property type="nucleotide sequence ID" value="NZ_AP017378.1"/>
</dbReference>
<sequence>MAEREREYAAGLTEAQARAQSQSGRVVKLNSNENPLGCSPAARIAMAHATMQAHRYPPAVAQELNVALAQRLGVAEECVVTTAGSVQLIELLLGLTCAGGRGEALSFAPCFPAFAHRAKIMGVEHRQVPLGSDFGMDLGALGQAVDERTRLVYVANPDNPTGRIVSRAELLDFARSLPKDTLLLVDEAYLDFADDPQAVSVLGVLDQVPHLGIIRTFSKAYGLAGARVGYGVLPVAIARELRTMQLPFAVSGPSIAGALAALTDEDFRRQSAELAREGRKYLQQELTRLGCEIVEGQGPFVMFRPQREAGKVFESLLKQGVAVRPLDYAGLPEWLRVSTGTQEDNEEFVKALGVALRE</sequence>
<dbReference type="CDD" id="cd00609">
    <property type="entry name" value="AAT_like"/>
    <property type="match status" value="1"/>
</dbReference>
<dbReference type="Pfam" id="PF00155">
    <property type="entry name" value="Aminotran_1_2"/>
    <property type="match status" value="1"/>
</dbReference>
<evidence type="ECO:0000313" key="11">
    <source>
        <dbReference type="EMBL" id="BBD08929.1"/>
    </source>
</evidence>
<evidence type="ECO:0000256" key="8">
    <source>
        <dbReference type="ARBA" id="ARBA00047481"/>
    </source>
</evidence>
<comment type="similarity">
    <text evidence="3 9">Belongs to the class-II pyridoxal-phosphate-dependent aminotransferase family. Histidinol-phosphate aminotransferase subfamily.</text>
</comment>
<comment type="subunit">
    <text evidence="4 9">Homodimer.</text>
</comment>
<organism evidence="11 12">
    <name type="scientific">Desulfovibrio ferrophilus</name>
    <dbReference type="NCBI Taxonomy" id="241368"/>
    <lineage>
        <taxon>Bacteria</taxon>
        <taxon>Pseudomonadati</taxon>
        <taxon>Thermodesulfobacteriota</taxon>
        <taxon>Desulfovibrionia</taxon>
        <taxon>Desulfovibrionales</taxon>
        <taxon>Desulfovibrionaceae</taxon>
        <taxon>Desulfovibrio</taxon>
    </lineage>
</organism>
<evidence type="ECO:0000256" key="6">
    <source>
        <dbReference type="ARBA" id="ARBA00022679"/>
    </source>
</evidence>
<dbReference type="InterPro" id="IPR001917">
    <property type="entry name" value="Aminotrans_II_pyridoxalP_BS"/>
</dbReference>
<dbReference type="EC" id="2.6.1.9" evidence="9"/>
<dbReference type="EMBL" id="AP017378">
    <property type="protein sequence ID" value="BBD08929.1"/>
    <property type="molecule type" value="Genomic_DNA"/>
</dbReference>
<keyword evidence="7 9" id="KW-0663">Pyridoxal phosphate</keyword>
<accession>A0A2Z6B084</accession>
<keyword evidence="9" id="KW-0028">Amino-acid biosynthesis</keyword>
<keyword evidence="12" id="KW-1185">Reference proteome</keyword>
<feature type="modified residue" description="N6-(pyridoxal phosphate)lysine" evidence="9">
    <location>
        <position position="219"/>
    </location>
</feature>
<evidence type="ECO:0000256" key="3">
    <source>
        <dbReference type="ARBA" id="ARBA00007970"/>
    </source>
</evidence>
<name>A0A2Z6B084_9BACT</name>
<dbReference type="GO" id="GO:0004400">
    <property type="term" value="F:histidinol-phosphate transaminase activity"/>
    <property type="evidence" value="ECO:0007669"/>
    <property type="project" value="UniProtKB-UniRule"/>
</dbReference>
<dbReference type="Proteomes" id="UP000269883">
    <property type="component" value="Chromosome"/>
</dbReference>
<evidence type="ECO:0000256" key="5">
    <source>
        <dbReference type="ARBA" id="ARBA00022576"/>
    </source>
</evidence>
<evidence type="ECO:0000313" key="12">
    <source>
        <dbReference type="Proteomes" id="UP000269883"/>
    </source>
</evidence>
<evidence type="ECO:0000259" key="10">
    <source>
        <dbReference type="Pfam" id="PF00155"/>
    </source>
</evidence>
<gene>
    <name evidence="9 11" type="primary">hisC</name>
    <name evidence="11" type="ORF">DFE_2203</name>
</gene>
<evidence type="ECO:0000256" key="9">
    <source>
        <dbReference type="HAMAP-Rule" id="MF_01023"/>
    </source>
</evidence>
<dbReference type="NCBIfam" id="TIGR01141">
    <property type="entry name" value="hisC"/>
    <property type="match status" value="1"/>
</dbReference>
<dbReference type="Gene3D" id="3.90.1150.10">
    <property type="entry name" value="Aspartate Aminotransferase, domain 1"/>
    <property type="match status" value="1"/>
</dbReference>
<comment type="pathway">
    <text evidence="2 9">Amino-acid biosynthesis; L-histidine biosynthesis; L-histidine from 5-phospho-alpha-D-ribose 1-diphosphate: step 7/9.</text>
</comment>
<dbReference type="UniPathway" id="UPA00031">
    <property type="reaction ID" value="UER00012"/>
</dbReference>
<evidence type="ECO:0000256" key="2">
    <source>
        <dbReference type="ARBA" id="ARBA00005011"/>
    </source>
</evidence>
<dbReference type="KEGG" id="dfl:DFE_2203"/>
<dbReference type="HAMAP" id="MF_01023">
    <property type="entry name" value="HisC_aminotrans_2"/>
    <property type="match status" value="1"/>
</dbReference>
<keyword evidence="9" id="KW-0368">Histidine biosynthesis</keyword>
<proteinExistence type="inferred from homology"/>
<keyword evidence="5 9" id="KW-0032">Aminotransferase</keyword>
<dbReference type="AlphaFoldDB" id="A0A2Z6B084"/>
<dbReference type="GO" id="GO:0000105">
    <property type="term" value="P:L-histidine biosynthetic process"/>
    <property type="evidence" value="ECO:0007669"/>
    <property type="project" value="UniProtKB-UniRule"/>
</dbReference>
<dbReference type="InterPro" id="IPR015421">
    <property type="entry name" value="PyrdxlP-dep_Trfase_major"/>
</dbReference>
<dbReference type="InterPro" id="IPR015422">
    <property type="entry name" value="PyrdxlP-dep_Trfase_small"/>
</dbReference>
<dbReference type="PANTHER" id="PTHR43643:SF3">
    <property type="entry name" value="HISTIDINOL-PHOSPHATE AMINOTRANSFERASE"/>
    <property type="match status" value="1"/>
</dbReference>
<dbReference type="InterPro" id="IPR004839">
    <property type="entry name" value="Aminotransferase_I/II_large"/>
</dbReference>
<dbReference type="SUPFAM" id="SSF53383">
    <property type="entry name" value="PLP-dependent transferases"/>
    <property type="match status" value="1"/>
</dbReference>
<keyword evidence="6 9" id="KW-0808">Transferase</keyword>
<evidence type="ECO:0000256" key="7">
    <source>
        <dbReference type="ARBA" id="ARBA00022898"/>
    </source>
</evidence>